<reference evidence="4" key="1">
    <citation type="journal article" date="2014" name="Int. J. Syst. Evol. Microbiol.">
        <title>Complete genome sequence of Corynebacterium casei LMG S-19264T (=DSM 44701T), isolated from a smear-ripened cheese.</title>
        <authorList>
            <consortium name="US DOE Joint Genome Institute (JGI-PGF)"/>
            <person name="Walter F."/>
            <person name="Albersmeier A."/>
            <person name="Kalinowski J."/>
            <person name="Ruckert C."/>
        </authorList>
    </citation>
    <scope>NUCLEOTIDE SEQUENCE</scope>
    <source>
        <strain evidence="4">CCM 7905</strain>
    </source>
</reference>
<dbReference type="Pfam" id="PF07987">
    <property type="entry name" value="DUF1775"/>
    <property type="match status" value="1"/>
</dbReference>
<protein>
    <recommendedName>
        <fullName evidence="3">YncI copper-binding domain-containing protein</fullName>
    </recommendedName>
</protein>
<dbReference type="InterPro" id="IPR006311">
    <property type="entry name" value="TAT_signal"/>
</dbReference>
<sequence length="213" mass="21346">MNTSIRRALGTTALTTAALLAASGVASAHVSVNAPSAAQGGYTVLEFRVPTESETASTTAVTVELPGLASARTEPIPGWTATTEKDGGDLVTSVTWTANPGAGVPPGEFQRFVVSAGPLPAQDEVEFPATQTYSDGSVVDWNEATPASGEEPEHPSPTLELAAGSDDTVASAVAAPSSSDSDTTARWLGGIGLVLGALGAALGIGATVRSRRS</sequence>
<gene>
    <name evidence="4" type="ORF">GCM10007304_00840</name>
</gene>
<keyword evidence="1" id="KW-0812">Transmembrane</keyword>
<evidence type="ECO:0000256" key="1">
    <source>
        <dbReference type="SAM" id="Phobius"/>
    </source>
</evidence>
<comment type="caution">
    <text evidence="4">The sequence shown here is derived from an EMBL/GenBank/DDBJ whole genome shotgun (WGS) entry which is preliminary data.</text>
</comment>
<dbReference type="EMBL" id="BMCU01000001">
    <property type="protein sequence ID" value="GGF90756.1"/>
    <property type="molecule type" value="Genomic_DNA"/>
</dbReference>
<keyword evidence="5" id="KW-1185">Reference proteome</keyword>
<name>A0A917CKG5_9NOCA</name>
<evidence type="ECO:0000313" key="4">
    <source>
        <dbReference type="EMBL" id="GGF90756.1"/>
    </source>
</evidence>
<dbReference type="AlphaFoldDB" id="A0A917CKG5"/>
<keyword evidence="1" id="KW-1133">Transmembrane helix</keyword>
<evidence type="ECO:0000313" key="5">
    <source>
        <dbReference type="Proteomes" id="UP000654257"/>
    </source>
</evidence>
<keyword evidence="1" id="KW-0472">Membrane</keyword>
<dbReference type="RefSeq" id="WP_229745704.1">
    <property type="nucleotide sequence ID" value="NZ_BMCU01000001.1"/>
</dbReference>
<dbReference type="Gene3D" id="2.60.40.2230">
    <property type="entry name" value="Uncharacterised protein YcnI-like PF07987, DUF1775"/>
    <property type="match status" value="1"/>
</dbReference>
<dbReference type="InterPro" id="IPR012533">
    <property type="entry name" value="YcnI-copper_dom"/>
</dbReference>
<dbReference type="CDD" id="cd08545">
    <property type="entry name" value="YcnI_like"/>
    <property type="match status" value="1"/>
</dbReference>
<dbReference type="PROSITE" id="PS51318">
    <property type="entry name" value="TAT"/>
    <property type="match status" value="1"/>
</dbReference>
<evidence type="ECO:0000256" key="2">
    <source>
        <dbReference type="SAM" id="SignalP"/>
    </source>
</evidence>
<evidence type="ECO:0000259" key="3">
    <source>
        <dbReference type="Pfam" id="PF07987"/>
    </source>
</evidence>
<feature type="chain" id="PRO_5037479330" description="YncI copper-binding domain-containing protein" evidence="2">
    <location>
        <begin position="29"/>
        <end position="213"/>
    </location>
</feature>
<keyword evidence="2" id="KW-0732">Signal</keyword>
<accession>A0A917CKG5</accession>
<dbReference type="InterPro" id="IPR038507">
    <property type="entry name" value="YcnI-like_sf"/>
</dbReference>
<reference evidence="4" key="2">
    <citation type="submission" date="2020-09" db="EMBL/GenBank/DDBJ databases">
        <authorList>
            <person name="Sun Q."/>
            <person name="Sedlacek I."/>
        </authorList>
    </citation>
    <scope>NUCLEOTIDE SEQUENCE</scope>
    <source>
        <strain evidence="4">CCM 7905</strain>
    </source>
</reference>
<feature type="transmembrane region" description="Helical" evidence="1">
    <location>
        <begin position="187"/>
        <end position="208"/>
    </location>
</feature>
<feature type="domain" description="YncI copper-binding" evidence="3">
    <location>
        <begin position="29"/>
        <end position="161"/>
    </location>
</feature>
<organism evidence="4 5">
    <name type="scientific">Rhodococcoides trifolii</name>
    <dbReference type="NCBI Taxonomy" id="908250"/>
    <lineage>
        <taxon>Bacteria</taxon>
        <taxon>Bacillati</taxon>
        <taxon>Actinomycetota</taxon>
        <taxon>Actinomycetes</taxon>
        <taxon>Mycobacteriales</taxon>
        <taxon>Nocardiaceae</taxon>
        <taxon>Rhodococcoides</taxon>
    </lineage>
</organism>
<dbReference type="Proteomes" id="UP000654257">
    <property type="component" value="Unassembled WGS sequence"/>
</dbReference>
<feature type="signal peptide" evidence="2">
    <location>
        <begin position="1"/>
        <end position="28"/>
    </location>
</feature>
<proteinExistence type="predicted"/>